<feature type="active site" description="Nucleophile" evidence="1">
    <location>
        <position position="43"/>
    </location>
</feature>
<feature type="binding site" evidence="2">
    <location>
        <begin position="124"/>
        <end position="125"/>
    </location>
    <ligand>
        <name>glutathione</name>
        <dbReference type="ChEBI" id="CHEBI:57925"/>
    </ligand>
</feature>
<dbReference type="PANTHER" id="PTHR32419:SF6">
    <property type="entry name" value="GLUTATHIONE S-TRANSFERASE OMEGA-LIKE 1-RELATED"/>
    <property type="match status" value="1"/>
</dbReference>
<feature type="site" description="Lowers pKa of active site Cys" evidence="3">
    <location>
        <position position="272"/>
    </location>
</feature>
<gene>
    <name evidence="5" type="ORF">M977_04578</name>
</gene>
<dbReference type="SFLD" id="SFLDG01206">
    <property type="entry name" value="Xi.1"/>
    <property type="match status" value="1"/>
</dbReference>
<feature type="binding site" evidence="2">
    <location>
        <position position="76"/>
    </location>
    <ligand>
        <name>glutathione</name>
        <dbReference type="ChEBI" id="CHEBI:57925"/>
    </ligand>
</feature>
<evidence type="ECO:0000259" key="4">
    <source>
        <dbReference type="PROSITE" id="PS50405"/>
    </source>
</evidence>
<dbReference type="Gene3D" id="1.20.1050.10">
    <property type="match status" value="1"/>
</dbReference>
<dbReference type="PANTHER" id="PTHR32419">
    <property type="entry name" value="GLUTATHIONYL-HYDROQUINONE REDUCTASE"/>
    <property type="match status" value="1"/>
</dbReference>
<evidence type="ECO:0000256" key="3">
    <source>
        <dbReference type="PIRSR" id="PIRSR015753-3"/>
    </source>
</evidence>
<dbReference type="RefSeq" id="WP_064519196.1">
    <property type="nucleotide sequence ID" value="NZ_LXEP01000050.1"/>
</dbReference>
<evidence type="ECO:0000256" key="1">
    <source>
        <dbReference type="PIRSR" id="PIRSR015753-1"/>
    </source>
</evidence>
<dbReference type="InterPro" id="IPR036249">
    <property type="entry name" value="Thioredoxin-like_sf"/>
</dbReference>
<dbReference type="InterPro" id="IPR016639">
    <property type="entry name" value="GST_Omega/GSH"/>
</dbReference>
<keyword evidence="5" id="KW-0808">Transferase</keyword>
<dbReference type="EC" id="2.5.1.18" evidence="5"/>
<dbReference type="AlphaFoldDB" id="A0A1B7HM84"/>
<organism evidence="5 6">
    <name type="scientific">Buttiauxella gaviniae ATCC 51604</name>
    <dbReference type="NCBI Taxonomy" id="1354253"/>
    <lineage>
        <taxon>Bacteria</taxon>
        <taxon>Pseudomonadati</taxon>
        <taxon>Pseudomonadota</taxon>
        <taxon>Gammaproteobacteria</taxon>
        <taxon>Enterobacterales</taxon>
        <taxon>Enterobacteriaceae</taxon>
        <taxon>Buttiauxella</taxon>
    </lineage>
</organism>
<dbReference type="InterPro" id="IPR010987">
    <property type="entry name" value="Glutathione-S-Trfase_C-like"/>
</dbReference>
<reference evidence="5 6" key="1">
    <citation type="submission" date="2016-04" db="EMBL/GenBank/DDBJ databases">
        <title>ATOL: Assembling a taxonomically balanced genome-scale reconstruction of the evolutionary history of the Enterobacteriaceae.</title>
        <authorList>
            <person name="Plunkett G.III."/>
            <person name="Neeno-Eckwall E.C."/>
            <person name="Glasner J.D."/>
            <person name="Perna N.T."/>
        </authorList>
    </citation>
    <scope>NUCLEOTIDE SEQUENCE [LARGE SCALE GENOMIC DNA]</scope>
    <source>
        <strain evidence="5 6">ATCC 51604</strain>
    </source>
</reference>
<evidence type="ECO:0000313" key="5">
    <source>
        <dbReference type="EMBL" id="OAT16668.1"/>
    </source>
</evidence>
<dbReference type="InterPro" id="IPR004045">
    <property type="entry name" value="Glutathione_S-Trfase_N"/>
</dbReference>
<dbReference type="Pfam" id="PF13410">
    <property type="entry name" value="GST_C_2"/>
    <property type="match status" value="1"/>
</dbReference>
<sequence length="301" mass="34371">MAVLENGSWYPNMSADTLTLEDTFSGKVLPQAGRYHLYVSAACPFAHRPWLVIQTLGLDEVISVSSVAAIRDDNGWAFSKENPDPVNQEAYLRSLYVHSKSDFTGRVSVPALWDKQNREIVCSDSAALAETLATDWKTLARNSIDLFPASLASEVEELNAWLHSNINRRVYQVGFATSQEDYEREVAVLFEALEILDDRLATTLYLFGNELTLSDLFLFPSLVRFETIYAVHFKANSRPLETFSALYRYMLNLLTRESFRQTVHMHHIHQHYYLSHRHINPTGIIPAGPRPEWLKQFGLMD</sequence>
<dbReference type="PIRSF" id="PIRSF015753">
    <property type="entry name" value="GST"/>
    <property type="match status" value="1"/>
</dbReference>
<feature type="site" description="Lowers pKa of active site Cys" evidence="3">
    <location>
        <position position="229"/>
    </location>
</feature>
<proteinExistence type="predicted"/>
<dbReference type="Proteomes" id="UP000078504">
    <property type="component" value="Unassembled WGS sequence"/>
</dbReference>
<protein>
    <submittedName>
        <fullName evidence="5">Glutathione S-transferase</fullName>
        <ecNumber evidence="5">2.5.1.18</ecNumber>
    </submittedName>
</protein>
<feature type="active site" description="Proton donor/acceptor" evidence="1">
    <location>
        <position position="171"/>
    </location>
</feature>
<dbReference type="Pfam" id="PF13409">
    <property type="entry name" value="GST_N_2"/>
    <property type="match status" value="1"/>
</dbReference>
<dbReference type="InterPro" id="IPR036282">
    <property type="entry name" value="Glutathione-S-Trfase_C_sf"/>
</dbReference>
<dbReference type="CDD" id="cd03190">
    <property type="entry name" value="GST_C_Omega_like"/>
    <property type="match status" value="1"/>
</dbReference>
<dbReference type="SUPFAM" id="SSF47616">
    <property type="entry name" value="GST C-terminal domain-like"/>
    <property type="match status" value="1"/>
</dbReference>
<name>A0A1B7HM84_9ENTR</name>
<dbReference type="EMBL" id="LXEP01000050">
    <property type="protein sequence ID" value="OAT16668.1"/>
    <property type="molecule type" value="Genomic_DNA"/>
</dbReference>
<dbReference type="PATRIC" id="fig|1354253.4.peg.4710"/>
<dbReference type="GO" id="GO:0004364">
    <property type="term" value="F:glutathione transferase activity"/>
    <property type="evidence" value="ECO:0007669"/>
    <property type="project" value="UniProtKB-EC"/>
</dbReference>
<feature type="binding site" evidence="2">
    <location>
        <begin position="106"/>
        <end position="109"/>
    </location>
    <ligand>
        <name>glutathione</name>
        <dbReference type="ChEBI" id="CHEBI:57925"/>
    </ligand>
</feature>
<dbReference type="SFLD" id="SFLDG01148">
    <property type="entry name" value="Xi_(cytGST)"/>
    <property type="match status" value="1"/>
</dbReference>
<dbReference type="InterPro" id="IPR047047">
    <property type="entry name" value="GST_Omega-like_C"/>
</dbReference>
<evidence type="ECO:0000313" key="6">
    <source>
        <dbReference type="Proteomes" id="UP000078504"/>
    </source>
</evidence>
<feature type="domain" description="GST C-terminal" evidence="4">
    <location>
        <begin position="148"/>
        <end position="282"/>
    </location>
</feature>
<dbReference type="PROSITE" id="PS50405">
    <property type="entry name" value="GST_CTER"/>
    <property type="match status" value="1"/>
</dbReference>
<dbReference type="GO" id="GO:0005737">
    <property type="term" value="C:cytoplasm"/>
    <property type="evidence" value="ECO:0007669"/>
    <property type="project" value="TreeGrafter"/>
</dbReference>
<dbReference type="Gene3D" id="3.40.30.10">
    <property type="entry name" value="Glutaredoxin"/>
    <property type="match status" value="1"/>
</dbReference>
<accession>A0A1B7HM84</accession>
<evidence type="ECO:0000256" key="2">
    <source>
        <dbReference type="PIRSR" id="PIRSR015753-2"/>
    </source>
</evidence>
<dbReference type="SFLD" id="SFLDS00019">
    <property type="entry name" value="Glutathione_Transferase_(cytos"/>
    <property type="match status" value="1"/>
</dbReference>
<dbReference type="SUPFAM" id="SSF52833">
    <property type="entry name" value="Thioredoxin-like"/>
    <property type="match status" value="1"/>
</dbReference>
<dbReference type="InterPro" id="IPR040079">
    <property type="entry name" value="Glutathione_S-Trfase"/>
</dbReference>
<comment type="caution">
    <text evidence="5">The sequence shown here is derived from an EMBL/GenBank/DDBJ whole genome shotgun (WGS) entry which is preliminary data.</text>
</comment>